<dbReference type="Pfam" id="PF04748">
    <property type="entry name" value="Polysacc_deac_2"/>
    <property type="match status" value="1"/>
</dbReference>
<dbReference type="PANTHER" id="PTHR30105">
    <property type="entry name" value="UNCHARACTERIZED YIBQ-RELATED"/>
    <property type="match status" value="1"/>
</dbReference>
<keyword evidence="4" id="KW-1185">Reference proteome</keyword>
<dbReference type="Proteomes" id="UP001150830">
    <property type="component" value="Unassembled WGS sequence"/>
</dbReference>
<comment type="caution">
    <text evidence="3">The sequence shown here is derived from an EMBL/GenBank/DDBJ whole genome shotgun (WGS) entry which is preliminary data.</text>
</comment>
<gene>
    <name evidence="3" type="ORF">OUO13_03835</name>
</gene>
<reference evidence="3" key="1">
    <citation type="submission" date="2022-11" db="EMBL/GenBank/DDBJ databases">
        <title>Parathalassolutuus dongxingensis gen. nov., sp. nov., a novel member of family Oceanospirillaceae isolated from a coastal shrimp pond in Guangxi, China.</title>
        <authorList>
            <person name="Chen H."/>
        </authorList>
    </citation>
    <scope>NUCLEOTIDE SEQUENCE</scope>
    <source>
        <strain evidence="3">G-43</strain>
    </source>
</reference>
<dbReference type="InterPro" id="IPR011330">
    <property type="entry name" value="Glyco_hydro/deAcase_b/a-brl"/>
</dbReference>
<dbReference type="GO" id="GO:0005975">
    <property type="term" value="P:carbohydrate metabolic process"/>
    <property type="evidence" value="ECO:0007669"/>
    <property type="project" value="InterPro"/>
</dbReference>
<dbReference type="AlphaFoldDB" id="A0A9X3EBT9"/>
<dbReference type="EMBL" id="JAPNOA010000016">
    <property type="protein sequence ID" value="MCY0964305.1"/>
    <property type="molecule type" value="Genomic_DNA"/>
</dbReference>
<evidence type="ECO:0000313" key="4">
    <source>
        <dbReference type="Proteomes" id="UP001150830"/>
    </source>
</evidence>
<protein>
    <submittedName>
        <fullName evidence="3">Divergent polysaccharide deacetylase family protein</fullName>
    </submittedName>
</protein>
<feature type="chain" id="PRO_5040920405" evidence="2">
    <location>
        <begin position="22"/>
        <end position="406"/>
    </location>
</feature>
<feature type="compositionally biased region" description="Polar residues" evidence="1">
    <location>
        <begin position="297"/>
        <end position="315"/>
    </location>
</feature>
<proteinExistence type="predicted"/>
<dbReference type="CDD" id="cd10936">
    <property type="entry name" value="CE4_DAC2"/>
    <property type="match status" value="1"/>
</dbReference>
<dbReference type="PANTHER" id="PTHR30105:SF2">
    <property type="entry name" value="DIVERGENT POLYSACCHARIDE DEACETYLASE SUPERFAMILY"/>
    <property type="match status" value="1"/>
</dbReference>
<evidence type="ECO:0000313" key="3">
    <source>
        <dbReference type="EMBL" id="MCY0964305.1"/>
    </source>
</evidence>
<name>A0A9X3EBT9_9GAMM</name>
<feature type="signal peptide" evidence="2">
    <location>
        <begin position="1"/>
        <end position="21"/>
    </location>
</feature>
<dbReference type="InterPro" id="IPR006837">
    <property type="entry name" value="Divergent_DAC"/>
</dbReference>
<dbReference type="SUPFAM" id="SSF88713">
    <property type="entry name" value="Glycoside hydrolase/deacetylase"/>
    <property type="match status" value="1"/>
</dbReference>
<organism evidence="3 4">
    <name type="scientific">Parathalassolituus penaei</name>
    <dbReference type="NCBI Taxonomy" id="2997323"/>
    <lineage>
        <taxon>Bacteria</taxon>
        <taxon>Pseudomonadati</taxon>
        <taxon>Pseudomonadota</taxon>
        <taxon>Gammaproteobacteria</taxon>
        <taxon>Oceanospirillales</taxon>
        <taxon>Oceanospirillaceae</taxon>
        <taxon>Parathalassolituus</taxon>
    </lineage>
</organism>
<feature type="region of interest" description="Disordered" evidence="1">
    <location>
        <begin position="274"/>
        <end position="319"/>
    </location>
</feature>
<dbReference type="Gene3D" id="3.20.20.370">
    <property type="entry name" value="Glycoside hydrolase/deacetylase"/>
    <property type="match status" value="1"/>
</dbReference>
<dbReference type="RefSeq" id="WP_283172522.1">
    <property type="nucleotide sequence ID" value="NZ_JAPNOA010000016.1"/>
</dbReference>
<keyword evidence="2" id="KW-0732">Signal</keyword>
<sequence length="406" mass="43871">MSRLLSLMTLCSLLLTSQAQAGKLILILDDIGNNHALGERAVRLPGQVNLAFLPHTPWAAPLAREAYRRGHTIMLHAPMANTNEYKLGPGALTETMNRQQIESTLLDDIRAIPYVQGVNNHMGSLLTQNANAMNWVMGVLSQEGLFFVDSRTTSNSVALAEARKAGLPSTARDVFLDNDRSHAALHARFEEALKLAAQHGQAVLIGHPYPETLDYLESVLPALNQRGFWLAGLSHVLPDQPPKPHAQMVATAAGNPGKPMPPLASDLPAYQKSGRAPGATAQPLIINGKPMPPLASDLSNRAQDNSRPANGQSQVPRPVKDYGIPVTNLPMSTKAFAATSVSQHPQQKHYSDYPMQALPVGAEIIRDPRKEVACPAGNEITPPANFHQLLILSQGFQAHEAQQGRP</sequence>
<evidence type="ECO:0000256" key="2">
    <source>
        <dbReference type="SAM" id="SignalP"/>
    </source>
</evidence>
<evidence type="ECO:0000256" key="1">
    <source>
        <dbReference type="SAM" id="MobiDB-lite"/>
    </source>
</evidence>
<accession>A0A9X3EBT9</accession>